<protein>
    <submittedName>
        <fullName evidence="2">Uncharacterized protein</fullName>
    </submittedName>
</protein>
<evidence type="ECO:0000313" key="3">
    <source>
        <dbReference type="Proteomes" id="UP000054858"/>
    </source>
</evidence>
<accession>A0A0W0X091</accession>
<dbReference type="PATRIC" id="fig|29423.5.peg.1744"/>
<name>A0A0W0X091_9GAMM</name>
<reference evidence="2 3" key="1">
    <citation type="submission" date="2015-11" db="EMBL/GenBank/DDBJ databases">
        <title>Genomic analysis of 38 Legionella species identifies large and diverse effector repertoires.</title>
        <authorList>
            <person name="Burstein D."/>
            <person name="Amaro F."/>
            <person name="Zusman T."/>
            <person name="Lifshitz Z."/>
            <person name="Cohen O."/>
            <person name="Gilbert J.A."/>
            <person name="Pupko T."/>
            <person name="Shuman H.A."/>
            <person name="Segal G."/>
        </authorList>
    </citation>
    <scope>NUCLEOTIDE SEQUENCE [LARGE SCALE GENOMIC DNA]</scope>
    <source>
        <strain evidence="2 3">Oak Ridge-10</strain>
    </source>
</reference>
<dbReference type="AlphaFoldDB" id="A0A0W0X091"/>
<dbReference type="EMBL" id="LNYP01000029">
    <property type="protein sequence ID" value="KTD37989.1"/>
    <property type="molecule type" value="Genomic_DNA"/>
</dbReference>
<dbReference type="Proteomes" id="UP000054858">
    <property type="component" value="Unassembled WGS sequence"/>
</dbReference>
<proteinExistence type="predicted"/>
<gene>
    <name evidence="2" type="ORF">Loak_1665</name>
</gene>
<evidence type="ECO:0000313" key="2">
    <source>
        <dbReference type="EMBL" id="KTD37989.1"/>
    </source>
</evidence>
<organism evidence="2 3">
    <name type="scientific">Legionella oakridgensis</name>
    <dbReference type="NCBI Taxonomy" id="29423"/>
    <lineage>
        <taxon>Bacteria</taxon>
        <taxon>Pseudomonadati</taxon>
        <taxon>Pseudomonadota</taxon>
        <taxon>Gammaproteobacteria</taxon>
        <taxon>Legionellales</taxon>
        <taxon>Legionellaceae</taxon>
        <taxon>Legionella</taxon>
    </lineage>
</organism>
<sequence>MPPRRPRTPVRPLSPMLQAFKIITNKDGLPSEMEIQSFLRLSRTSSESALLELFQPWERLNQHDIVPSTNYLLILSRLLKSWQDAGQTVLAEEALKRLHSDFPSLAPTGVGRGSFISQSLVYLNKVIKENSRYQMTLGSVYGARVGVLDPGVFLIYLDSGAVRYAVVNSDGELEQGLLNVPGAYKDEVFERLAGTRDHLSQEALKSISDFMETKKYYAKRVLSSQIHGKITAAMMAMNYMEAIPADSRQFNDIAKGVCAGIANIYAVSSLLDDLESFEARAAFIDQFPSELLIDLISLAQKKAPRAGSIDGLPAVHADLLEMQPFFDSVIVHQNFSEVSETLFGRSVLPRQELLDSFKYMVPAEYGRRGMTLSKVSGFAGAYDQETLIHGYFAPLQENLRGIIYPVSFLLSSVNHRIAVVYHPRHGWSFCDGGHTEHCGGDLEKLAGLVVGAFSTNGQTNFTSDVYVNSEYASDLEHRFEQTCRHVSFKTLHRLTADKLTTKDSDGNDVAKMFTLANRKDGLIRNVVHQYLSAQPREDKIQQLQYAVCMGHLEQVEALLADVDNLIDFFRTVKLSLSIGTVNIEQPIFDLALHSERAAEMTALLLRNILTSNPAFFASGDNSLWESKAKIVAALTERDQHAPLVQRLLTLEGADHALLIACTNLTQSPRIMQTCIDFYKRLPPSAPLREEMRTSLYQQLAKCMLGHNDLDVARVILASMGDIIDHRQLLPIINFTDKRAAARIFRFYKETEALANAIAENDFRFLSEFVEAIPADSMNVSLTHGKTLLRLIVEHCEKNQRHFDVLQRDAAQRLILQLLEKGAVLHSNHPITVELKVSLQRAPLAQMIERLHLTVPQPSAAPRAEAPRQQFLRILRLASSALDEKMLTQAIGRLSAEPLLYPKAELALQLKERLKTCLKTMHTRYMEAPQEVAVYVEELKEQFLRELTDSHYDELRGLPGWPDIFDGLRAVINGSSQRLTHEPPRVTEAPHRPIRQASPGAGKLPPSAATTHHNKGRGSLFHPVVGQPPSDDVELPDEAAAIAAGRRDSEVASPILTLGMVESPIASAKKEAVNRDEIKRRFLDFLSEFEKTITERLAPKVRTIIATDPTSIEAIAATALRDNLYRHIRDARSQCESSKNDPLDVAKAWQLKSIQEVNDTKYKGRSAKQILGELHGMKAILDTLIRGINALIYYLSGKNCPHFFARPETLLPMDALNGLNQEFSSDESLLPKPPSSS</sequence>
<evidence type="ECO:0000256" key="1">
    <source>
        <dbReference type="SAM" id="MobiDB-lite"/>
    </source>
</evidence>
<feature type="region of interest" description="Disordered" evidence="1">
    <location>
        <begin position="976"/>
        <end position="1013"/>
    </location>
</feature>
<dbReference type="RefSeq" id="WP_147370113.1">
    <property type="nucleotide sequence ID" value="NZ_LCUA01000004.1"/>
</dbReference>
<feature type="compositionally biased region" description="Basic and acidic residues" evidence="1">
    <location>
        <begin position="978"/>
        <end position="990"/>
    </location>
</feature>
<comment type="caution">
    <text evidence="2">The sequence shown here is derived from an EMBL/GenBank/DDBJ whole genome shotgun (WGS) entry which is preliminary data.</text>
</comment>